<reference evidence="1 2" key="1">
    <citation type="submission" date="2018-08" db="EMBL/GenBank/DDBJ databases">
        <title>Bacillus chawlae sp. nov., Bacillus glennii sp. nov., and Bacillus saganii sp. nov. Isolated from the Vehicle Assembly Building at Kennedy Space Center where the Viking Spacecraft were Assembled.</title>
        <authorList>
            <person name="Seuylemezian A."/>
            <person name="Vaishampayan P."/>
        </authorList>
    </citation>
    <scope>NUCLEOTIDE SEQUENCE [LARGE SCALE GENOMIC DNA]</scope>
    <source>
        <strain evidence="1 2">V44-8</strain>
    </source>
</reference>
<dbReference type="AlphaFoldDB" id="A0A372L9U0"/>
<organism evidence="1 2">
    <name type="scientific">Peribacillus glennii</name>
    <dbReference type="NCBI Taxonomy" id="2303991"/>
    <lineage>
        <taxon>Bacteria</taxon>
        <taxon>Bacillati</taxon>
        <taxon>Bacillota</taxon>
        <taxon>Bacilli</taxon>
        <taxon>Bacillales</taxon>
        <taxon>Bacillaceae</taxon>
        <taxon>Peribacillus</taxon>
    </lineage>
</organism>
<evidence type="ECO:0000313" key="1">
    <source>
        <dbReference type="EMBL" id="RFU62096.1"/>
    </source>
</evidence>
<evidence type="ECO:0000313" key="2">
    <source>
        <dbReference type="Proteomes" id="UP000262939"/>
    </source>
</evidence>
<accession>A0A372L9U0</accession>
<comment type="caution">
    <text evidence="1">The sequence shown here is derived from an EMBL/GenBank/DDBJ whole genome shotgun (WGS) entry which is preliminary data.</text>
</comment>
<gene>
    <name evidence="1" type="ORF">D0466_16060</name>
</gene>
<dbReference type="Proteomes" id="UP000262939">
    <property type="component" value="Unassembled WGS sequence"/>
</dbReference>
<protein>
    <submittedName>
        <fullName evidence="1">Transcriptional regulator</fullName>
    </submittedName>
</protein>
<sequence>MDTIDPKNAKAGDEVFVIYNNPHTPTVSNVRPAEIVPHPKDPDALALFINDTFHVIEDDDALFASEAAAERAFQEIYDEEKF</sequence>
<name>A0A372L9U0_9BACI</name>
<keyword evidence="2" id="KW-1185">Reference proteome</keyword>
<dbReference type="EMBL" id="QVTD01000011">
    <property type="protein sequence ID" value="RFU62096.1"/>
    <property type="molecule type" value="Genomic_DNA"/>
</dbReference>
<dbReference type="Pfam" id="PF11132">
    <property type="entry name" value="SplA"/>
    <property type="match status" value="1"/>
</dbReference>
<dbReference type="OrthoDB" id="2970581at2"/>
<dbReference type="InterPro" id="IPR022608">
    <property type="entry name" value="Tscrpt_reg_SplA"/>
</dbReference>
<proteinExistence type="predicted"/>